<dbReference type="EMBL" id="GBXM01046743">
    <property type="protein sequence ID" value="JAH61834.1"/>
    <property type="molecule type" value="Transcribed_RNA"/>
</dbReference>
<dbReference type="AlphaFoldDB" id="A0A0E9U7G5"/>
<organism evidence="1">
    <name type="scientific">Anguilla anguilla</name>
    <name type="common">European freshwater eel</name>
    <name type="synonym">Muraena anguilla</name>
    <dbReference type="NCBI Taxonomy" id="7936"/>
    <lineage>
        <taxon>Eukaryota</taxon>
        <taxon>Metazoa</taxon>
        <taxon>Chordata</taxon>
        <taxon>Craniata</taxon>
        <taxon>Vertebrata</taxon>
        <taxon>Euteleostomi</taxon>
        <taxon>Actinopterygii</taxon>
        <taxon>Neopterygii</taxon>
        <taxon>Teleostei</taxon>
        <taxon>Anguilliformes</taxon>
        <taxon>Anguillidae</taxon>
        <taxon>Anguilla</taxon>
    </lineage>
</organism>
<reference evidence="1" key="1">
    <citation type="submission" date="2014-11" db="EMBL/GenBank/DDBJ databases">
        <authorList>
            <person name="Amaro Gonzalez C."/>
        </authorList>
    </citation>
    <scope>NUCLEOTIDE SEQUENCE</scope>
</reference>
<sequence length="31" mass="3570">MCFCRGDEKQKGEMTGVCLKLLSCLCILYFH</sequence>
<reference evidence="1" key="2">
    <citation type="journal article" date="2015" name="Fish Shellfish Immunol.">
        <title>Early steps in the European eel (Anguilla anguilla)-Vibrio vulnificus interaction in the gills: Role of the RtxA13 toxin.</title>
        <authorList>
            <person name="Callol A."/>
            <person name="Pajuelo D."/>
            <person name="Ebbesson L."/>
            <person name="Teles M."/>
            <person name="MacKenzie S."/>
            <person name="Amaro C."/>
        </authorList>
    </citation>
    <scope>NUCLEOTIDE SEQUENCE</scope>
</reference>
<name>A0A0E9U7G5_ANGAN</name>
<protein>
    <submittedName>
        <fullName evidence="1">Uncharacterized protein</fullName>
    </submittedName>
</protein>
<accession>A0A0E9U7G5</accession>
<proteinExistence type="predicted"/>
<evidence type="ECO:0000313" key="1">
    <source>
        <dbReference type="EMBL" id="JAH61834.1"/>
    </source>
</evidence>